<evidence type="ECO:0000256" key="1">
    <source>
        <dbReference type="SAM" id="MobiDB-lite"/>
    </source>
</evidence>
<feature type="region of interest" description="Disordered" evidence="1">
    <location>
        <begin position="393"/>
        <end position="431"/>
    </location>
</feature>
<keyword evidence="2" id="KW-0472">Membrane</keyword>
<keyword evidence="2" id="KW-0812">Transmembrane</keyword>
<dbReference type="Proteomes" id="UP001148932">
    <property type="component" value="Unassembled WGS sequence"/>
</dbReference>
<evidence type="ECO:0000256" key="2">
    <source>
        <dbReference type="SAM" id="Phobius"/>
    </source>
</evidence>
<feature type="region of interest" description="Disordered" evidence="1">
    <location>
        <begin position="169"/>
        <end position="195"/>
    </location>
</feature>
<name>A0ABT5S2Z3_9BURK</name>
<keyword evidence="2" id="KW-1133">Transmembrane helix</keyword>
<dbReference type="EMBL" id="JAPCKI010000021">
    <property type="protein sequence ID" value="MDD2180299.1"/>
    <property type="molecule type" value="Genomic_DNA"/>
</dbReference>
<reference evidence="3" key="1">
    <citation type="submission" date="2022-10" db="EMBL/GenBank/DDBJ databases">
        <title>Description of microaerobic benzene degrading bacteria.</title>
        <authorList>
            <person name="Bedics A."/>
            <person name="Tancsics A."/>
            <person name="Banerjee S."/>
        </authorList>
    </citation>
    <scope>NUCLEOTIDE SEQUENCE</scope>
    <source>
        <strain evidence="3">D2M1</strain>
    </source>
</reference>
<evidence type="ECO:0008006" key="5">
    <source>
        <dbReference type="Google" id="ProtNLM"/>
    </source>
</evidence>
<dbReference type="RefSeq" id="WP_274114221.1">
    <property type="nucleotide sequence ID" value="NZ_JAPCKI010000021.1"/>
</dbReference>
<protein>
    <recommendedName>
        <fullName evidence="5">Pilus assembly protein FimV</fullName>
    </recommendedName>
</protein>
<evidence type="ECO:0000313" key="3">
    <source>
        <dbReference type="EMBL" id="MDD2180299.1"/>
    </source>
</evidence>
<feature type="transmembrane region" description="Helical" evidence="2">
    <location>
        <begin position="350"/>
        <end position="370"/>
    </location>
</feature>
<feature type="region of interest" description="Disordered" evidence="1">
    <location>
        <begin position="286"/>
        <end position="307"/>
    </location>
</feature>
<keyword evidence="4" id="KW-1185">Reference proteome</keyword>
<sequence length="431" mass="43979">MLRNSLIVFILGLVAEASEALSLGAPQGRVWLGQPIDLGFEVQLDPGMSVDALCPQARLVSGDMAVPAGHVQVSVRQGEVASNPVLRVQSSHLADEPVLTAQVSVHCTGRVTREYTFLADLPATVAAGVRPVAIPWSVPMAEVSPSRARGVATGEAVSAPEMGPSWQRRVSATGRASRKVTRLAAKPTTTPVARSLSSDTAAVALAASVAQPRPLEPSSAAPTANAEAAVASAAQASASSTSSVAPAAAPAAPAAPGPAKPRLVMEPLTALVMPASGEAALLDSAGAMQAAPSASEGHTPDGAGSHSERLQALQAEIDRMRAQAERDHQATLALLARMEQLNAGHFPASLVYGLLALLALTVGAAGWVLMRMRRATDASNEEWRNTLTAYVAQSSPPAAGDGEPERRMAASPAEGRPTGLAGLHGTGAMPA</sequence>
<comment type="caution">
    <text evidence="3">The sequence shown here is derived from an EMBL/GenBank/DDBJ whole genome shotgun (WGS) entry which is preliminary data.</text>
</comment>
<evidence type="ECO:0000313" key="4">
    <source>
        <dbReference type="Proteomes" id="UP001148932"/>
    </source>
</evidence>
<gene>
    <name evidence="3" type="ORF">OIN59_22905</name>
</gene>
<organism evidence="3 4">
    <name type="scientific">Acidovorax benzenivorans</name>
    <dbReference type="NCBI Taxonomy" id="2987520"/>
    <lineage>
        <taxon>Bacteria</taxon>
        <taxon>Pseudomonadati</taxon>
        <taxon>Pseudomonadota</taxon>
        <taxon>Betaproteobacteria</taxon>
        <taxon>Burkholderiales</taxon>
        <taxon>Comamonadaceae</taxon>
        <taxon>Acidovorax</taxon>
    </lineage>
</organism>
<accession>A0ABT5S2Z3</accession>
<proteinExistence type="predicted"/>